<keyword evidence="2" id="KW-0479">Metal-binding</keyword>
<keyword evidence="9" id="KW-1185">Reference proteome</keyword>
<feature type="domain" description="HAT C-terminal dimerisation" evidence="7">
    <location>
        <begin position="816"/>
        <end position="895"/>
    </location>
</feature>
<dbReference type="SUPFAM" id="SSF53098">
    <property type="entry name" value="Ribonuclease H-like"/>
    <property type="match status" value="1"/>
</dbReference>
<dbReference type="GO" id="GO:0005634">
    <property type="term" value="C:nucleus"/>
    <property type="evidence" value="ECO:0007669"/>
    <property type="project" value="UniProtKB-SubCell"/>
</dbReference>
<evidence type="ECO:0000256" key="4">
    <source>
        <dbReference type="ARBA" id="ARBA00022833"/>
    </source>
</evidence>
<dbReference type="EMBL" id="SGPM01000679">
    <property type="protein sequence ID" value="THH17103.1"/>
    <property type="molecule type" value="Genomic_DNA"/>
</dbReference>
<dbReference type="InterPro" id="IPR052035">
    <property type="entry name" value="ZnF_BED_domain_contain"/>
</dbReference>
<feature type="compositionally biased region" description="Low complexity" evidence="6">
    <location>
        <begin position="88"/>
        <end position="99"/>
    </location>
</feature>
<dbReference type="Proteomes" id="UP000308730">
    <property type="component" value="Unassembled WGS sequence"/>
</dbReference>
<evidence type="ECO:0000256" key="3">
    <source>
        <dbReference type="ARBA" id="ARBA00022771"/>
    </source>
</evidence>
<dbReference type="OrthoDB" id="2751120at2759"/>
<dbReference type="PANTHER" id="PTHR46481">
    <property type="entry name" value="ZINC FINGER BED DOMAIN-CONTAINING PROTEIN 4"/>
    <property type="match status" value="1"/>
</dbReference>
<gene>
    <name evidence="8" type="ORF">EUX98_g9192</name>
</gene>
<evidence type="ECO:0000313" key="9">
    <source>
        <dbReference type="Proteomes" id="UP000308730"/>
    </source>
</evidence>
<feature type="compositionally biased region" description="Basic and acidic residues" evidence="6">
    <location>
        <begin position="547"/>
        <end position="561"/>
    </location>
</feature>
<feature type="region of interest" description="Disordered" evidence="6">
    <location>
        <begin position="81"/>
        <end position="166"/>
    </location>
</feature>
<feature type="region of interest" description="Disordered" evidence="6">
    <location>
        <begin position="512"/>
        <end position="561"/>
    </location>
</feature>
<organism evidence="8 9">
    <name type="scientific">Antrodiella citrinella</name>
    <dbReference type="NCBI Taxonomy" id="2447956"/>
    <lineage>
        <taxon>Eukaryota</taxon>
        <taxon>Fungi</taxon>
        <taxon>Dikarya</taxon>
        <taxon>Basidiomycota</taxon>
        <taxon>Agaricomycotina</taxon>
        <taxon>Agaricomycetes</taxon>
        <taxon>Polyporales</taxon>
        <taxon>Steccherinaceae</taxon>
        <taxon>Antrodiella</taxon>
    </lineage>
</organism>
<proteinExistence type="predicted"/>
<evidence type="ECO:0000313" key="8">
    <source>
        <dbReference type="EMBL" id="THH17103.1"/>
    </source>
</evidence>
<evidence type="ECO:0000259" key="7">
    <source>
        <dbReference type="Pfam" id="PF05699"/>
    </source>
</evidence>
<evidence type="ECO:0000256" key="6">
    <source>
        <dbReference type="SAM" id="MobiDB-lite"/>
    </source>
</evidence>
<feature type="compositionally biased region" description="Polar residues" evidence="6">
    <location>
        <begin position="151"/>
        <end position="161"/>
    </location>
</feature>
<keyword evidence="3" id="KW-0863">Zinc-finger</keyword>
<dbReference type="GO" id="GO:0046983">
    <property type="term" value="F:protein dimerization activity"/>
    <property type="evidence" value="ECO:0007669"/>
    <property type="project" value="InterPro"/>
</dbReference>
<dbReference type="InterPro" id="IPR012337">
    <property type="entry name" value="RNaseH-like_sf"/>
</dbReference>
<evidence type="ECO:0000256" key="1">
    <source>
        <dbReference type="ARBA" id="ARBA00004123"/>
    </source>
</evidence>
<sequence>MVHVTDYLLHSPGCGSEWPVTSLSLFPLRYPLTGALSLYRATSSSVPSVMSKRIPQLTARAQQSGLPFAFARARLAPTITANNKAGPSAASTTATASTAPNQQPPSNIVVPPQPAPLSRTISTTSVASNASAVSMTTSSVASQAPARALSRSDTLESSSPSAIEISDDDDDNIVCLSKSSVVSGRKRKRARRSRVESGDEESPEQQLERISKDWMSPVYGFFSPTVLILEIDGRRALKFKCEGKGCGSTILRYLDTGDAASTGNLRRHIKGCKPSGGVEALNAASAFAQSGKGKVVYSARQHTRTGLRAEVVRWLSESFRPYETVRDRGFLCLMKTGRPELWVPSPKTAGRDMINAHIEARNRVARLLISYEGRVSFSSDTWISPNHRSYMAILAHIEHEGQPLVLPLDLAEVPFSHTGAALSEVMQRTAVDFGIATKVLAFTGDNATNNDTLCTEWHKRNLEFLGEESRIRCILHTESLAARIIIKQFDILPGSSAIDMDDTEKVLRELAEGLEAPPVTARSDDTDEDESDSNSEDELADDDEGSFDERATMSAGERRQHEVDVRPMKMVLVKLRKIAYAILNSPTKHGPAWRKILSDLKLPERMMPRDVSTRWNSTFEMLKFAVEYRDALEVLTMDRELRKYELEPQEWDMAEQLCNILHVFYDATQYFSSAAPNLAQVIPAMDLIDEHINDNILKPDIHPAIRIALNMAKRLLNRYYSRTDVAPAYRIAMVLHPRHKLGYFVDWNWEPEWIENARRSVYNEFTTRYLKYGTGVGVTEVAASGGGNTSIVGTTKNMFINMPALAKINDTAVMNELDHYLKQPREDAGENALKWWYNHRTMYPCLSRMARDYLSIPATSVDAERVFSKGRILHPHTRNRLSAKSTRALLIVHFWSKLGLVRDADFERAAKVTDVMDEPADTRSRPAVMLTGAGTVDLSQFD</sequence>
<feature type="region of interest" description="Disordered" evidence="6">
    <location>
        <begin position="185"/>
        <end position="207"/>
    </location>
</feature>
<evidence type="ECO:0000256" key="2">
    <source>
        <dbReference type="ARBA" id="ARBA00022723"/>
    </source>
</evidence>
<dbReference type="SUPFAM" id="SSF140996">
    <property type="entry name" value="Hermes dimerisation domain"/>
    <property type="match status" value="1"/>
</dbReference>
<dbReference type="AlphaFoldDB" id="A0A4V3XFD9"/>
<feature type="compositionally biased region" description="Low complexity" evidence="6">
    <location>
        <begin position="122"/>
        <end position="142"/>
    </location>
</feature>
<keyword evidence="5" id="KW-0539">Nucleus</keyword>
<reference evidence="8 9" key="1">
    <citation type="submission" date="2019-02" db="EMBL/GenBank/DDBJ databases">
        <title>Genome sequencing of the rare red list fungi Antrodiella citrinella (Flaviporus citrinellus).</title>
        <authorList>
            <person name="Buettner E."/>
            <person name="Kellner H."/>
        </authorList>
    </citation>
    <scope>NUCLEOTIDE SEQUENCE [LARGE SCALE GENOMIC DNA]</scope>
    <source>
        <strain evidence="8 9">DSM 108506</strain>
    </source>
</reference>
<evidence type="ECO:0000256" key="5">
    <source>
        <dbReference type="ARBA" id="ARBA00023242"/>
    </source>
</evidence>
<keyword evidence="4" id="KW-0862">Zinc</keyword>
<protein>
    <recommendedName>
        <fullName evidence="7">HAT C-terminal dimerisation domain-containing protein</fullName>
    </recommendedName>
</protein>
<dbReference type="Pfam" id="PF05699">
    <property type="entry name" value="Dimer_Tnp_hAT"/>
    <property type="match status" value="1"/>
</dbReference>
<dbReference type="InterPro" id="IPR008906">
    <property type="entry name" value="HATC_C_dom"/>
</dbReference>
<comment type="subcellular location">
    <subcellularLocation>
        <location evidence="1">Nucleus</location>
    </subcellularLocation>
</comment>
<feature type="compositionally biased region" description="Acidic residues" evidence="6">
    <location>
        <begin position="525"/>
        <end position="546"/>
    </location>
</feature>
<dbReference type="PANTHER" id="PTHR46481:SF10">
    <property type="entry name" value="ZINC FINGER BED DOMAIN-CONTAINING PROTEIN 39"/>
    <property type="match status" value="1"/>
</dbReference>
<accession>A0A4V3XFD9</accession>
<comment type="caution">
    <text evidence="8">The sequence shown here is derived from an EMBL/GenBank/DDBJ whole genome shotgun (WGS) entry which is preliminary data.</text>
</comment>
<name>A0A4V3XFD9_9APHY</name>
<dbReference type="GO" id="GO:0008270">
    <property type="term" value="F:zinc ion binding"/>
    <property type="evidence" value="ECO:0007669"/>
    <property type="project" value="UniProtKB-KW"/>
</dbReference>